<keyword evidence="2" id="KW-0238">DNA-binding</keyword>
<dbReference type="GO" id="GO:0003677">
    <property type="term" value="F:DNA binding"/>
    <property type="evidence" value="ECO:0007669"/>
    <property type="project" value="UniProtKB-KW"/>
</dbReference>
<dbReference type="InterPro" id="IPR035472">
    <property type="entry name" value="RpiR-like_SIS"/>
</dbReference>
<evidence type="ECO:0000313" key="6">
    <source>
        <dbReference type="EMBL" id="RAL26825.1"/>
    </source>
</evidence>
<dbReference type="AlphaFoldDB" id="A0A364K952"/>
<reference evidence="6 7" key="2">
    <citation type="submission" date="2018-06" db="EMBL/GenBank/DDBJ databases">
        <authorList>
            <person name="Zhirakovskaya E."/>
        </authorList>
    </citation>
    <scope>NUCLEOTIDE SEQUENCE [LARGE SCALE GENOMIC DNA]</scope>
    <source>
        <strain evidence="6 7">FBKL4.011</strain>
    </source>
</reference>
<dbReference type="PROSITE" id="PS51071">
    <property type="entry name" value="HTH_RPIR"/>
    <property type="match status" value="1"/>
</dbReference>
<dbReference type="PANTHER" id="PTHR30514:SF18">
    <property type="entry name" value="RPIR-FAMILY TRANSCRIPTIONAL REGULATOR"/>
    <property type="match status" value="1"/>
</dbReference>
<keyword evidence="3" id="KW-0804">Transcription</keyword>
<evidence type="ECO:0000256" key="3">
    <source>
        <dbReference type="ARBA" id="ARBA00023163"/>
    </source>
</evidence>
<gene>
    <name evidence="6" type="ORF">DL897_01885</name>
</gene>
<keyword evidence="1" id="KW-0805">Transcription regulation</keyword>
<dbReference type="InterPro" id="IPR047640">
    <property type="entry name" value="RpiR-like"/>
</dbReference>
<organism evidence="6 7">
    <name type="scientific">Thermoflavimicrobium daqui</name>
    <dbReference type="NCBI Taxonomy" id="2137476"/>
    <lineage>
        <taxon>Bacteria</taxon>
        <taxon>Bacillati</taxon>
        <taxon>Bacillota</taxon>
        <taxon>Bacilli</taxon>
        <taxon>Bacillales</taxon>
        <taxon>Thermoactinomycetaceae</taxon>
        <taxon>Thermoflavimicrobium</taxon>
    </lineage>
</organism>
<feature type="domain" description="SIS" evidence="5">
    <location>
        <begin position="128"/>
        <end position="264"/>
    </location>
</feature>
<dbReference type="SUPFAM" id="SSF46689">
    <property type="entry name" value="Homeodomain-like"/>
    <property type="match status" value="1"/>
</dbReference>
<dbReference type="CDD" id="cd05013">
    <property type="entry name" value="SIS_RpiR"/>
    <property type="match status" value="1"/>
</dbReference>
<dbReference type="PANTHER" id="PTHR30514">
    <property type="entry name" value="GLUCOKINASE"/>
    <property type="match status" value="1"/>
</dbReference>
<evidence type="ECO:0000256" key="2">
    <source>
        <dbReference type="ARBA" id="ARBA00023125"/>
    </source>
</evidence>
<keyword evidence="7" id="KW-1185">Reference proteome</keyword>
<sequence>MADIKNIFQLIREKSSRMSKSQLKIAKFLEENLDTVPFLTVANVAKQVGVGEATIIRFATNLGFSGFSEMQQSLQEHIRKRLTTVDRLNLTENIYSEKQRLATDVLLDDIKNIEQTIQTIDLRVFDAAVKQINRAKSITVVSLRSSYALGYFLTFYLDLMLKNVQLIPDSDTMFEKLSSLRSEDLVIGISFAQYTSRTIQAIEFVKKRGVNTLAITDHHSSPLARLGDLTLVASSKLPSFLDSFVAPLSLINALLMTVAETNKMNISQHLSDLEELWESEQIYYSPSK</sequence>
<dbReference type="InterPro" id="IPR009057">
    <property type="entry name" value="Homeodomain-like_sf"/>
</dbReference>
<dbReference type="PROSITE" id="PS51464">
    <property type="entry name" value="SIS"/>
    <property type="match status" value="1"/>
</dbReference>
<dbReference type="RefSeq" id="WP_113657430.1">
    <property type="nucleotide sequence ID" value="NZ_KZ845663.1"/>
</dbReference>
<dbReference type="EMBL" id="QJKK01000001">
    <property type="protein sequence ID" value="RAL26825.1"/>
    <property type="molecule type" value="Genomic_DNA"/>
</dbReference>
<dbReference type="GO" id="GO:0003700">
    <property type="term" value="F:DNA-binding transcription factor activity"/>
    <property type="evidence" value="ECO:0007669"/>
    <property type="project" value="InterPro"/>
</dbReference>
<dbReference type="InterPro" id="IPR036388">
    <property type="entry name" value="WH-like_DNA-bd_sf"/>
</dbReference>
<dbReference type="Pfam" id="PF01380">
    <property type="entry name" value="SIS"/>
    <property type="match status" value="1"/>
</dbReference>
<dbReference type="Gene3D" id="1.10.10.10">
    <property type="entry name" value="Winged helix-like DNA-binding domain superfamily/Winged helix DNA-binding domain"/>
    <property type="match status" value="1"/>
</dbReference>
<evidence type="ECO:0000313" key="7">
    <source>
        <dbReference type="Proteomes" id="UP000251213"/>
    </source>
</evidence>
<dbReference type="Pfam" id="PF01418">
    <property type="entry name" value="HTH_6"/>
    <property type="match status" value="1"/>
</dbReference>
<protein>
    <submittedName>
        <fullName evidence="6">MurR/RpiR family transcriptional regulator</fullName>
    </submittedName>
</protein>
<dbReference type="SUPFAM" id="SSF53697">
    <property type="entry name" value="SIS domain"/>
    <property type="match status" value="1"/>
</dbReference>
<reference evidence="6 7" key="1">
    <citation type="submission" date="2018-06" db="EMBL/GenBank/DDBJ databases">
        <title>Thermoflavimicrobium daqus sp. nov., a thermophilic microbe isolated from Moutai-flavour Daqu.</title>
        <authorList>
            <person name="Wang X."/>
            <person name="Zhou H."/>
        </authorList>
    </citation>
    <scope>NUCLEOTIDE SEQUENCE [LARGE SCALE GENOMIC DNA]</scope>
    <source>
        <strain evidence="6 7">FBKL4.011</strain>
    </source>
</reference>
<dbReference type="InterPro" id="IPR000281">
    <property type="entry name" value="HTH_RpiR"/>
</dbReference>
<accession>A0A364K952</accession>
<comment type="caution">
    <text evidence="6">The sequence shown here is derived from an EMBL/GenBank/DDBJ whole genome shotgun (WGS) entry which is preliminary data.</text>
</comment>
<dbReference type="OrthoDB" id="2930at2"/>
<dbReference type="Gene3D" id="3.40.50.10490">
    <property type="entry name" value="Glucose-6-phosphate isomerase like protein, domain 1"/>
    <property type="match status" value="1"/>
</dbReference>
<evidence type="ECO:0000259" key="4">
    <source>
        <dbReference type="PROSITE" id="PS51071"/>
    </source>
</evidence>
<dbReference type="GO" id="GO:1901135">
    <property type="term" value="P:carbohydrate derivative metabolic process"/>
    <property type="evidence" value="ECO:0007669"/>
    <property type="project" value="InterPro"/>
</dbReference>
<dbReference type="InterPro" id="IPR046348">
    <property type="entry name" value="SIS_dom_sf"/>
</dbReference>
<feature type="domain" description="HTH rpiR-type" evidence="4">
    <location>
        <begin position="5"/>
        <end position="81"/>
    </location>
</feature>
<dbReference type="Proteomes" id="UP000251213">
    <property type="component" value="Unassembled WGS sequence"/>
</dbReference>
<evidence type="ECO:0000259" key="5">
    <source>
        <dbReference type="PROSITE" id="PS51464"/>
    </source>
</evidence>
<dbReference type="InterPro" id="IPR001347">
    <property type="entry name" value="SIS_dom"/>
</dbReference>
<name>A0A364K952_9BACL</name>
<evidence type="ECO:0000256" key="1">
    <source>
        <dbReference type="ARBA" id="ARBA00023015"/>
    </source>
</evidence>
<dbReference type="GO" id="GO:0097367">
    <property type="term" value="F:carbohydrate derivative binding"/>
    <property type="evidence" value="ECO:0007669"/>
    <property type="project" value="InterPro"/>
</dbReference>
<proteinExistence type="predicted"/>